<evidence type="ECO:0000259" key="2">
    <source>
        <dbReference type="SMART" id="SM00903"/>
    </source>
</evidence>
<dbReference type="InterPro" id="IPR012349">
    <property type="entry name" value="Split_barrel_FMN-bd"/>
</dbReference>
<name>A0A081B279_PHYNI</name>
<reference evidence="3 4" key="1">
    <citation type="submission" date="2013-11" db="EMBL/GenBank/DDBJ databases">
        <title>The Genome Sequence of Phytophthora parasitica P1976.</title>
        <authorList>
            <consortium name="The Broad Institute Genomics Platform"/>
            <person name="Russ C."/>
            <person name="Tyler B."/>
            <person name="Panabieres F."/>
            <person name="Shan W."/>
            <person name="Tripathy S."/>
            <person name="Grunwald N."/>
            <person name="Machado M."/>
            <person name="Johnson C.S."/>
            <person name="Walker B."/>
            <person name="Young S."/>
            <person name="Zeng Q."/>
            <person name="Gargeya S."/>
            <person name="Fitzgerald M."/>
            <person name="Haas B."/>
            <person name="Abouelleil A."/>
            <person name="Allen A.W."/>
            <person name="Alvarado L."/>
            <person name="Arachchi H.M."/>
            <person name="Berlin A.M."/>
            <person name="Chapman S.B."/>
            <person name="Gainer-Dewar J."/>
            <person name="Goldberg J."/>
            <person name="Griggs A."/>
            <person name="Gujja S."/>
            <person name="Hansen M."/>
            <person name="Howarth C."/>
            <person name="Imamovic A."/>
            <person name="Ireland A."/>
            <person name="Larimer J."/>
            <person name="McCowan C."/>
            <person name="Murphy C."/>
            <person name="Pearson M."/>
            <person name="Poon T.W."/>
            <person name="Priest M."/>
            <person name="Roberts A."/>
            <person name="Saif S."/>
            <person name="Shea T."/>
            <person name="Sisk P."/>
            <person name="Sykes S."/>
            <person name="Wortman J."/>
            <person name="Nusbaum C."/>
            <person name="Birren B."/>
        </authorList>
    </citation>
    <scope>NUCLEOTIDE SEQUENCE [LARGE SCALE GENOMIC DNA]</scope>
    <source>
        <strain evidence="3 4">P1976</strain>
    </source>
</reference>
<dbReference type="EMBL" id="ANJA01000186">
    <property type="protein sequence ID" value="ETO85240.1"/>
    <property type="molecule type" value="Genomic_DNA"/>
</dbReference>
<dbReference type="PANTHER" id="PTHR43812">
    <property type="entry name" value="BLR2425 PROTEIN"/>
    <property type="match status" value="1"/>
</dbReference>
<dbReference type="SMART" id="SM00903">
    <property type="entry name" value="Flavin_Reduct"/>
    <property type="match status" value="1"/>
</dbReference>
<evidence type="ECO:0000313" key="3">
    <source>
        <dbReference type="EMBL" id="ETO85240.1"/>
    </source>
</evidence>
<dbReference type="AlphaFoldDB" id="A0A081B279"/>
<proteinExistence type="predicted"/>
<accession>A0A081B279</accession>
<dbReference type="Proteomes" id="UP000028582">
    <property type="component" value="Unassembled WGS sequence"/>
</dbReference>
<evidence type="ECO:0000256" key="1">
    <source>
        <dbReference type="SAM" id="MobiDB-lite"/>
    </source>
</evidence>
<dbReference type="InterPro" id="IPR002563">
    <property type="entry name" value="Flavin_Rdtase-like_dom"/>
</dbReference>
<dbReference type="OrthoDB" id="298012at2759"/>
<protein>
    <recommendedName>
        <fullName evidence="2">Flavin reductase like domain-containing protein</fullName>
    </recommendedName>
</protein>
<feature type="domain" description="Flavin reductase like" evidence="2">
    <location>
        <begin position="19"/>
        <end position="167"/>
    </location>
</feature>
<dbReference type="GO" id="GO:0010181">
    <property type="term" value="F:FMN binding"/>
    <property type="evidence" value="ECO:0007669"/>
    <property type="project" value="InterPro"/>
</dbReference>
<feature type="compositionally biased region" description="Basic and acidic residues" evidence="1">
    <location>
        <begin position="215"/>
        <end position="228"/>
    </location>
</feature>
<feature type="region of interest" description="Disordered" evidence="1">
    <location>
        <begin position="203"/>
        <end position="228"/>
    </location>
</feature>
<sequence>MFYEPGKTEHNLPHDPFKACVIPRPIGWISTVSATGEANLAPYSQFNNLTFDPPYVMFSANQTPSGKQKDTTVNTETTGKFCWNLATWDLRGTRRGRIRTRRPEEGDVYRIDGVPMVADSPVKFECEYYTTLRLPGNPPMGSVDVIIGKVVAVHIKDEVLTDGILDVKKTKPIARCGYYQYTVVTETFEMIIPTNNQVGEDVLGGLEGSTRKHREITQREHQDETEKP</sequence>
<dbReference type="Gene3D" id="2.30.110.10">
    <property type="entry name" value="Electron Transport, Fmn-binding Protein, Chain A"/>
    <property type="match status" value="2"/>
</dbReference>
<dbReference type="SUPFAM" id="SSF50475">
    <property type="entry name" value="FMN-binding split barrel"/>
    <property type="match status" value="1"/>
</dbReference>
<evidence type="ECO:0000313" key="4">
    <source>
        <dbReference type="Proteomes" id="UP000028582"/>
    </source>
</evidence>
<organism evidence="3 4">
    <name type="scientific">Phytophthora nicotianae P1976</name>
    <dbReference type="NCBI Taxonomy" id="1317066"/>
    <lineage>
        <taxon>Eukaryota</taxon>
        <taxon>Sar</taxon>
        <taxon>Stramenopiles</taxon>
        <taxon>Oomycota</taxon>
        <taxon>Peronosporomycetes</taxon>
        <taxon>Peronosporales</taxon>
        <taxon>Peronosporaceae</taxon>
        <taxon>Phytophthora</taxon>
    </lineage>
</organism>
<comment type="caution">
    <text evidence="3">The sequence shown here is derived from an EMBL/GenBank/DDBJ whole genome shotgun (WGS) entry which is preliminary data.</text>
</comment>
<dbReference type="PANTHER" id="PTHR43812:SF2">
    <property type="entry name" value="FLAVIN REDUCTASE LIKE DOMAIN-CONTAINING PROTEIN"/>
    <property type="match status" value="1"/>
</dbReference>
<gene>
    <name evidence="3" type="ORF">F444_00984</name>
</gene>
<dbReference type="Pfam" id="PF01613">
    <property type="entry name" value="Flavin_Reduct"/>
    <property type="match status" value="1"/>
</dbReference>